<evidence type="ECO:0000256" key="1">
    <source>
        <dbReference type="SAM" id="SignalP"/>
    </source>
</evidence>
<feature type="chain" id="PRO_5046460282" description="Cyanovirin-N domain-containing protein" evidence="1">
    <location>
        <begin position="23"/>
        <end position="128"/>
    </location>
</feature>
<gene>
    <name evidence="2" type="ORF">QR685DRAFT_527740</name>
</gene>
<organism evidence="2 3">
    <name type="scientific">Neurospora intermedia</name>
    <dbReference type="NCBI Taxonomy" id="5142"/>
    <lineage>
        <taxon>Eukaryota</taxon>
        <taxon>Fungi</taxon>
        <taxon>Dikarya</taxon>
        <taxon>Ascomycota</taxon>
        <taxon>Pezizomycotina</taxon>
        <taxon>Sordariomycetes</taxon>
        <taxon>Sordariomycetidae</taxon>
        <taxon>Sordariales</taxon>
        <taxon>Sordariaceae</taxon>
        <taxon>Neurospora</taxon>
    </lineage>
</organism>
<reference evidence="2 3" key="1">
    <citation type="submission" date="2023-09" db="EMBL/GenBank/DDBJ databases">
        <title>Multi-omics analysis of a traditional fermented food reveals byproduct-associated fungal strains for waste-to-food upcycling.</title>
        <authorList>
            <consortium name="Lawrence Berkeley National Laboratory"/>
            <person name="Rekdal V.M."/>
            <person name="Villalobos-Escobedo J.M."/>
            <person name="Rodriguez-Valeron N."/>
            <person name="Garcia M.O."/>
            <person name="Vasquez D.P."/>
            <person name="Damayanti I."/>
            <person name="Sorensen P.M."/>
            <person name="Baidoo E.E."/>
            <person name="De Carvalho A.C."/>
            <person name="Riley R."/>
            <person name="Lipzen A."/>
            <person name="He G."/>
            <person name="Yan M."/>
            <person name="Haridas S."/>
            <person name="Daum C."/>
            <person name="Yoshinaga Y."/>
            <person name="Ng V."/>
            <person name="Grigoriev I.V."/>
            <person name="Munk R."/>
            <person name="Nuraida L."/>
            <person name="Wijaya C.H."/>
            <person name="Morales P.-C."/>
            <person name="Keasling J.D."/>
        </authorList>
    </citation>
    <scope>NUCLEOTIDE SEQUENCE [LARGE SCALE GENOMIC DNA]</scope>
    <source>
        <strain evidence="2 3">FGSC 2613</strain>
    </source>
</reference>
<sequence length="128" mass="14209">MKSPTLTSISFLFLAQTATVHCQNNTKTNTNTTTTDPVITSLRSFTELYCDEQHWSTGYTLSRSQATGTCIGLYDSRSLTVGFLDARCHVTVYTEQGCQDPGVVIGVDGCFSDEEKGLKGYKVDCRWW</sequence>
<evidence type="ECO:0000313" key="2">
    <source>
        <dbReference type="EMBL" id="KAL0469845.1"/>
    </source>
</evidence>
<dbReference type="Proteomes" id="UP001451303">
    <property type="component" value="Unassembled WGS sequence"/>
</dbReference>
<name>A0ABR3DAY1_NEUIN</name>
<keyword evidence="1" id="KW-0732">Signal</keyword>
<evidence type="ECO:0000313" key="3">
    <source>
        <dbReference type="Proteomes" id="UP001451303"/>
    </source>
</evidence>
<dbReference type="EMBL" id="JAVLET010000005">
    <property type="protein sequence ID" value="KAL0469845.1"/>
    <property type="molecule type" value="Genomic_DNA"/>
</dbReference>
<protein>
    <recommendedName>
        <fullName evidence="4">Cyanovirin-N domain-containing protein</fullName>
    </recommendedName>
</protein>
<accession>A0ABR3DAY1</accession>
<evidence type="ECO:0008006" key="4">
    <source>
        <dbReference type="Google" id="ProtNLM"/>
    </source>
</evidence>
<comment type="caution">
    <text evidence="2">The sequence shown here is derived from an EMBL/GenBank/DDBJ whole genome shotgun (WGS) entry which is preliminary data.</text>
</comment>
<proteinExistence type="predicted"/>
<keyword evidence="3" id="KW-1185">Reference proteome</keyword>
<feature type="signal peptide" evidence="1">
    <location>
        <begin position="1"/>
        <end position="22"/>
    </location>
</feature>